<name>A0A6J6DFR5_9ZZZZ</name>
<accession>A0A6J6DFR5</accession>
<dbReference type="AlphaFoldDB" id="A0A6J6DFR5"/>
<proteinExistence type="predicted"/>
<reference evidence="1" key="1">
    <citation type="submission" date="2020-05" db="EMBL/GenBank/DDBJ databases">
        <authorList>
            <person name="Chiriac C."/>
            <person name="Salcher M."/>
            <person name="Ghai R."/>
            <person name="Kavagutti S V."/>
        </authorList>
    </citation>
    <scope>NUCLEOTIDE SEQUENCE</scope>
</reference>
<gene>
    <name evidence="1" type="ORF">UFOPK1689_00105</name>
</gene>
<sequence length="194" mass="21845">MQSTDTKLRIHVYGHESADPLSVAQAFSGTYSQEIHSQSDLAIFVVNPATGIDQNTIDMWQGFDEYQVPRMVVVTQLEKSEADFDDAVMLANRVFDQVITPYLVLHDDQGLPAALISLADLRIIDYSTNPPKEIDCEEEHRTLVQEFRAEYLEKFESDGENSFAAGLQFPAIPLWIDKGIGVDKVRDLIKQLVI</sequence>
<dbReference type="Gene3D" id="3.40.50.300">
    <property type="entry name" value="P-loop containing nucleotide triphosphate hydrolases"/>
    <property type="match status" value="1"/>
</dbReference>
<dbReference type="EMBL" id="CAEZTN010000001">
    <property type="protein sequence ID" value="CAB4562114.1"/>
    <property type="molecule type" value="Genomic_DNA"/>
</dbReference>
<evidence type="ECO:0000313" key="1">
    <source>
        <dbReference type="EMBL" id="CAB4562114.1"/>
    </source>
</evidence>
<protein>
    <submittedName>
        <fullName evidence="1">Unannotated protein</fullName>
    </submittedName>
</protein>
<organism evidence="1">
    <name type="scientific">freshwater metagenome</name>
    <dbReference type="NCBI Taxonomy" id="449393"/>
    <lineage>
        <taxon>unclassified sequences</taxon>
        <taxon>metagenomes</taxon>
        <taxon>ecological metagenomes</taxon>
    </lineage>
</organism>
<dbReference type="InterPro" id="IPR027417">
    <property type="entry name" value="P-loop_NTPase"/>
</dbReference>
<dbReference type="SUPFAM" id="SSF52540">
    <property type="entry name" value="P-loop containing nucleoside triphosphate hydrolases"/>
    <property type="match status" value="1"/>
</dbReference>